<keyword evidence="3" id="KW-0560">Oxidoreductase</keyword>
<feature type="domain" description="FAD/NAD(P)-binding" evidence="4">
    <location>
        <begin position="2"/>
        <end position="280"/>
    </location>
</feature>
<reference evidence="5" key="2">
    <citation type="submission" date="2020-09" db="EMBL/GenBank/DDBJ databases">
        <authorList>
            <person name="Sun Q."/>
            <person name="Zhou Y."/>
        </authorList>
    </citation>
    <scope>NUCLEOTIDE SEQUENCE</scope>
    <source>
        <strain evidence="5">CGMCC 1.12919</strain>
    </source>
</reference>
<evidence type="ECO:0000256" key="1">
    <source>
        <dbReference type="ARBA" id="ARBA00018719"/>
    </source>
</evidence>
<evidence type="ECO:0000256" key="2">
    <source>
        <dbReference type="ARBA" id="ARBA00022630"/>
    </source>
</evidence>
<dbReference type="PRINTS" id="PR00469">
    <property type="entry name" value="PNDRDTASEII"/>
</dbReference>
<evidence type="ECO:0000259" key="4">
    <source>
        <dbReference type="Pfam" id="PF07992"/>
    </source>
</evidence>
<comment type="caution">
    <text evidence="5">The sequence shown here is derived from an EMBL/GenBank/DDBJ whole genome shotgun (WGS) entry which is preliminary data.</text>
</comment>
<dbReference type="AlphaFoldDB" id="A0A916XL70"/>
<proteinExistence type="predicted"/>
<name>A0A916XL70_9HYPH</name>
<dbReference type="Proteomes" id="UP000637002">
    <property type="component" value="Unassembled WGS sequence"/>
</dbReference>
<organism evidence="5 6">
    <name type="scientific">Chelatococcus reniformis</name>
    <dbReference type="NCBI Taxonomy" id="1494448"/>
    <lineage>
        <taxon>Bacteria</taxon>
        <taxon>Pseudomonadati</taxon>
        <taxon>Pseudomonadota</taxon>
        <taxon>Alphaproteobacteria</taxon>
        <taxon>Hyphomicrobiales</taxon>
        <taxon>Chelatococcaceae</taxon>
        <taxon>Chelatococcus</taxon>
    </lineage>
</organism>
<dbReference type="InterPro" id="IPR050097">
    <property type="entry name" value="Ferredoxin-NADP_redctase_2"/>
</dbReference>
<keyword evidence="2" id="KW-0285">Flavoprotein</keyword>
<protein>
    <recommendedName>
        <fullName evidence="1">Thioredoxin reductase</fullName>
    </recommendedName>
</protein>
<reference evidence="5" key="1">
    <citation type="journal article" date="2014" name="Int. J. Syst. Evol. Microbiol.">
        <title>Complete genome sequence of Corynebacterium casei LMG S-19264T (=DSM 44701T), isolated from a smear-ripened cheese.</title>
        <authorList>
            <consortium name="US DOE Joint Genome Institute (JGI-PGF)"/>
            <person name="Walter F."/>
            <person name="Albersmeier A."/>
            <person name="Kalinowski J."/>
            <person name="Ruckert C."/>
        </authorList>
    </citation>
    <scope>NUCLEOTIDE SEQUENCE</scope>
    <source>
        <strain evidence="5">CGMCC 1.12919</strain>
    </source>
</reference>
<dbReference type="EMBL" id="BMGG01000009">
    <property type="protein sequence ID" value="GGC83027.1"/>
    <property type="molecule type" value="Genomic_DNA"/>
</dbReference>
<evidence type="ECO:0000256" key="3">
    <source>
        <dbReference type="ARBA" id="ARBA00023002"/>
    </source>
</evidence>
<sequence length="299" mass="31679">MYDCVIVGGGPAGLSAAIYLARFRLKLKIFDAGGGRALSIPLARNVAGFPGGISGVDLVGRMEAQAREFGVVVVRERVTDLVRLREGFAVQAATDTTTAATVLLACGVTNLAPSIDGAVHAEALRDGYIRYCPICDGFEVTDKRVAVIGSGISAAREAIFLRSYTTDTTLILSHLDIPSCIKRQIHESGIEIRVGLADDFKISTGQIRFNCAGEWLSFDTIYPALGSRIHSELAGKVGADLSEEGCIIVDKHQRTSVAGLYAAGDVVRGLDQIGHAIGEAGVAATAVRNDLAVRRPLRR</sequence>
<dbReference type="Pfam" id="PF07992">
    <property type="entry name" value="Pyr_redox_2"/>
    <property type="match status" value="1"/>
</dbReference>
<dbReference type="Gene3D" id="3.50.50.60">
    <property type="entry name" value="FAD/NAD(P)-binding domain"/>
    <property type="match status" value="2"/>
</dbReference>
<dbReference type="GO" id="GO:0016491">
    <property type="term" value="F:oxidoreductase activity"/>
    <property type="evidence" value="ECO:0007669"/>
    <property type="project" value="UniProtKB-KW"/>
</dbReference>
<dbReference type="RefSeq" id="WP_188611539.1">
    <property type="nucleotide sequence ID" value="NZ_BMGG01000009.1"/>
</dbReference>
<keyword evidence="6" id="KW-1185">Reference proteome</keyword>
<evidence type="ECO:0000313" key="6">
    <source>
        <dbReference type="Proteomes" id="UP000637002"/>
    </source>
</evidence>
<gene>
    <name evidence="5" type="ORF">GCM10010994_46140</name>
</gene>
<dbReference type="PRINTS" id="PR00368">
    <property type="entry name" value="FADPNR"/>
</dbReference>
<accession>A0A916XL70</accession>
<dbReference type="SUPFAM" id="SSF51905">
    <property type="entry name" value="FAD/NAD(P)-binding domain"/>
    <property type="match status" value="1"/>
</dbReference>
<dbReference type="InterPro" id="IPR036188">
    <property type="entry name" value="FAD/NAD-bd_sf"/>
</dbReference>
<evidence type="ECO:0000313" key="5">
    <source>
        <dbReference type="EMBL" id="GGC83027.1"/>
    </source>
</evidence>
<dbReference type="InterPro" id="IPR023753">
    <property type="entry name" value="FAD/NAD-binding_dom"/>
</dbReference>
<dbReference type="PANTHER" id="PTHR48105">
    <property type="entry name" value="THIOREDOXIN REDUCTASE 1-RELATED-RELATED"/>
    <property type="match status" value="1"/>
</dbReference>